<dbReference type="RefSeq" id="WP_167764620.1">
    <property type="nucleotide sequence ID" value="NZ_BLLS01000161.1"/>
</dbReference>
<keyword evidence="1" id="KW-0812">Transmembrane</keyword>
<keyword evidence="1" id="KW-1133">Transmembrane helix</keyword>
<feature type="transmembrane region" description="Helical" evidence="1">
    <location>
        <begin position="12"/>
        <end position="30"/>
    </location>
</feature>
<sequence>MIRCVMIELCRCLFGISVLGLHVLGCYRLFGLVATLVIVGVQVLIAAWIIYIKIRAPD</sequence>
<feature type="transmembrane region" description="Helical" evidence="1">
    <location>
        <begin position="36"/>
        <end position="54"/>
    </location>
</feature>
<keyword evidence="1" id="KW-0472">Membrane</keyword>
<name>A0A7J0A7J1_9BACE</name>
<comment type="caution">
    <text evidence="2">The sequence shown here is derived from an EMBL/GenBank/DDBJ whole genome shotgun (WGS) entry which is preliminary data.</text>
</comment>
<evidence type="ECO:0000256" key="1">
    <source>
        <dbReference type="SAM" id="Phobius"/>
    </source>
</evidence>
<reference evidence="2 3" key="1">
    <citation type="journal article" date="2020" name="Microbiome">
        <title>Single-cell genomics of uncultured bacteria reveals dietary fiber responders in the mouse gut microbiota.</title>
        <authorList>
            <person name="Chijiiwa R."/>
            <person name="Hosokawa M."/>
            <person name="Kogawa M."/>
            <person name="Nishikawa Y."/>
            <person name="Ide K."/>
            <person name="Sakanashi C."/>
            <person name="Takahashi K."/>
            <person name="Takeyama H."/>
        </authorList>
    </citation>
    <scope>NUCLEOTIDE SEQUENCE [LARGE SCALE GENOMIC DNA]</scope>
    <source>
        <strain evidence="2">IMSAGC_001</strain>
    </source>
</reference>
<proteinExistence type="predicted"/>
<dbReference type="Proteomes" id="UP000491181">
    <property type="component" value="Unassembled WGS sequence"/>
</dbReference>
<dbReference type="GeneID" id="93046971"/>
<dbReference type="EMBL" id="BLLS01000161">
    <property type="protein sequence ID" value="GFH88136.1"/>
    <property type="molecule type" value="Genomic_DNA"/>
</dbReference>
<gene>
    <name evidence="2" type="ORF">IMSAGC001_03577</name>
</gene>
<dbReference type="AlphaFoldDB" id="A0A7J0A7J1"/>
<accession>A0A7J0A7J1</accession>
<evidence type="ECO:0000313" key="3">
    <source>
        <dbReference type="Proteomes" id="UP000491181"/>
    </source>
</evidence>
<organism evidence="2 3">
    <name type="scientific">Bacteroides acidifaciens</name>
    <dbReference type="NCBI Taxonomy" id="85831"/>
    <lineage>
        <taxon>Bacteria</taxon>
        <taxon>Pseudomonadati</taxon>
        <taxon>Bacteroidota</taxon>
        <taxon>Bacteroidia</taxon>
        <taxon>Bacteroidales</taxon>
        <taxon>Bacteroidaceae</taxon>
        <taxon>Bacteroides</taxon>
    </lineage>
</organism>
<protein>
    <submittedName>
        <fullName evidence="2">Uncharacterized protein</fullName>
    </submittedName>
</protein>
<evidence type="ECO:0000313" key="2">
    <source>
        <dbReference type="EMBL" id="GFH88136.1"/>
    </source>
</evidence>